<dbReference type="InterPro" id="IPR002035">
    <property type="entry name" value="VWF_A"/>
</dbReference>
<dbReference type="STRING" id="5722.A2DXR2"/>
<evidence type="ECO:0000313" key="7">
    <source>
        <dbReference type="Proteomes" id="UP000001542"/>
    </source>
</evidence>
<dbReference type="KEGG" id="tva:4772777"/>
<dbReference type="FunFam" id="2.60.40.150:FF:000425">
    <property type="entry name" value="Predicted protein"/>
    <property type="match status" value="1"/>
</dbReference>
<dbReference type="VEuPathDB" id="TrichDB:TVAG_037710"/>
<dbReference type="RefSeq" id="XP_001326995.1">
    <property type="nucleotide sequence ID" value="XM_001326960.1"/>
</dbReference>
<accession>A2DXR2</accession>
<dbReference type="AlphaFoldDB" id="A2DXR2"/>
<dbReference type="PANTHER" id="PTHR10857">
    <property type="entry name" value="COPINE"/>
    <property type="match status" value="1"/>
</dbReference>
<dbReference type="Pfam" id="PF00168">
    <property type="entry name" value="C2"/>
    <property type="match status" value="2"/>
</dbReference>
<reference evidence="6" key="1">
    <citation type="submission" date="2006-10" db="EMBL/GenBank/DDBJ databases">
        <authorList>
            <person name="Amadeo P."/>
            <person name="Zhao Q."/>
            <person name="Wortman J."/>
            <person name="Fraser-Liggett C."/>
            <person name="Carlton J."/>
        </authorList>
    </citation>
    <scope>NUCLEOTIDE SEQUENCE</scope>
    <source>
        <strain evidence="6">G3</strain>
    </source>
</reference>
<dbReference type="InterPro" id="IPR010734">
    <property type="entry name" value="Copine_C"/>
</dbReference>
<organism evidence="6 7">
    <name type="scientific">Trichomonas vaginalis (strain ATCC PRA-98 / G3)</name>
    <dbReference type="NCBI Taxonomy" id="412133"/>
    <lineage>
        <taxon>Eukaryota</taxon>
        <taxon>Metamonada</taxon>
        <taxon>Parabasalia</taxon>
        <taxon>Trichomonadida</taxon>
        <taxon>Trichomonadidae</taxon>
        <taxon>Trichomonas</taxon>
    </lineage>
</organism>
<reference evidence="6" key="2">
    <citation type="journal article" date="2007" name="Science">
        <title>Draft genome sequence of the sexually transmitted pathogen Trichomonas vaginalis.</title>
        <authorList>
            <person name="Carlton J.M."/>
            <person name="Hirt R.P."/>
            <person name="Silva J.C."/>
            <person name="Delcher A.L."/>
            <person name="Schatz M."/>
            <person name="Zhao Q."/>
            <person name="Wortman J.R."/>
            <person name="Bidwell S.L."/>
            <person name="Alsmark U.C.M."/>
            <person name="Besteiro S."/>
            <person name="Sicheritz-Ponten T."/>
            <person name="Noel C.J."/>
            <person name="Dacks J.B."/>
            <person name="Foster P.G."/>
            <person name="Simillion C."/>
            <person name="Van de Peer Y."/>
            <person name="Miranda-Saavedra D."/>
            <person name="Barton G.J."/>
            <person name="Westrop G.D."/>
            <person name="Mueller S."/>
            <person name="Dessi D."/>
            <person name="Fiori P.L."/>
            <person name="Ren Q."/>
            <person name="Paulsen I."/>
            <person name="Zhang H."/>
            <person name="Bastida-Corcuera F.D."/>
            <person name="Simoes-Barbosa A."/>
            <person name="Brown M.T."/>
            <person name="Hayes R.D."/>
            <person name="Mukherjee M."/>
            <person name="Okumura C.Y."/>
            <person name="Schneider R."/>
            <person name="Smith A.J."/>
            <person name="Vanacova S."/>
            <person name="Villalvazo M."/>
            <person name="Haas B.J."/>
            <person name="Pertea M."/>
            <person name="Feldblyum T.V."/>
            <person name="Utterback T.R."/>
            <person name="Shu C.L."/>
            <person name="Osoegawa K."/>
            <person name="de Jong P.J."/>
            <person name="Hrdy I."/>
            <person name="Horvathova L."/>
            <person name="Zubacova Z."/>
            <person name="Dolezal P."/>
            <person name="Malik S.B."/>
            <person name="Logsdon J.M. Jr."/>
            <person name="Henze K."/>
            <person name="Gupta A."/>
            <person name="Wang C.C."/>
            <person name="Dunne R.L."/>
            <person name="Upcroft J.A."/>
            <person name="Upcroft P."/>
            <person name="White O."/>
            <person name="Salzberg S.L."/>
            <person name="Tang P."/>
            <person name="Chiu C.-H."/>
            <person name="Lee Y.-S."/>
            <person name="Embley T.M."/>
            <person name="Coombs G.H."/>
            <person name="Mottram J.C."/>
            <person name="Tachezy J."/>
            <person name="Fraser-Liggett C.M."/>
            <person name="Johnson P.J."/>
        </authorList>
    </citation>
    <scope>NUCLEOTIDE SEQUENCE [LARGE SCALE GENOMIC DNA]</scope>
    <source>
        <strain evidence="6">G3</strain>
    </source>
</reference>
<dbReference type="PANTHER" id="PTHR10857:SF106">
    <property type="entry name" value="C2 DOMAIN-CONTAINING PROTEIN"/>
    <property type="match status" value="1"/>
</dbReference>
<evidence type="ECO:0000256" key="1">
    <source>
        <dbReference type="ARBA" id="ARBA00009048"/>
    </source>
</evidence>
<dbReference type="InterPro" id="IPR035892">
    <property type="entry name" value="C2_domain_sf"/>
</dbReference>
<dbReference type="PROSITE" id="PS50004">
    <property type="entry name" value="C2"/>
    <property type="match status" value="1"/>
</dbReference>
<dbReference type="SUPFAM" id="SSF53300">
    <property type="entry name" value="vWA-like"/>
    <property type="match status" value="1"/>
</dbReference>
<keyword evidence="7" id="KW-1185">Reference proteome</keyword>
<sequence>MSNIAYGKGPKDSNIPAASQSPESLLMSDSIIKMNVGCTNLPKLDYYSDSDPMVVMLIPDKIKGGYVEVDRTEIIQNTENPTFVHFFQALYRFETQQPLRFEIYDSDSNSNSLSHQEYIGKVDTDVFTIISNLQAKQEFKIESKYNEDSKLIIVAEQHIESKEVVEMLISVKDLKRMRTFSRNRPFFTITKANESGVEIPVYRSEVVPKCVSCTFNRFIVPLNAFCDGNLDTPMTIKVSDYHNFDPAKDIGAFQASVKDLLEKKTYELQPTKPVPNSANKNSENKSKKKKDTLGSVTIMEMRVRKQPNFLNYLEGGLKIKLITAVDFTGSNGNPKEYGSTHYIGSTPNQYQQSIQRVGQILCPYDSDQKFTVFGFGGVYKGFTSDCFPLNGNKEKPEVYSLEEILDVYKHSILKYDLSGPTNFAKIIKKSIEISERNWKESKSYTILLIMTDGIISDFKATADLIVKGSELPLSIIIVGV</sequence>
<dbReference type="InterPro" id="IPR000008">
    <property type="entry name" value="C2_dom"/>
</dbReference>
<evidence type="ECO:0000313" key="6">
    <source>
        <dbReference type="EMBL" id="EAY14772.1"/>
    </source>
</evidence>
<evidence type="ECO:0000256" key="2">
    <source>
        <dbReference type="ARBA" id="ARBA00022737"/>
    </source>
</evidence>
<feature type="domain" description="C2" evidence="4">
    <location>
        <begin position="11"/>
        <end position="139"/>
    </location>
</feature>
<gene>
    <name evidence="6" type="ORF">TVAG_219530</name>
</gene>
<feature type="domain" description="VWFA" evidence="5">
    <location>
        <begin position="320"/>
        <end position="480"/>
    </location>
</feature>
<feature type="region of interest" description="Disordered" evidence="3">
    <location>
        <begin position="1"/>
        <end position="20"/>
    </location>
</feature>
<dbReference type="GO" id="GO:0005544">
    <property type="term" value="F:calcium-dependent phospholipid binding"/>
    <property type="evidence" value="ECO:0000318"/>
    <property type="project" value="GO_Central"/>
</dbReference>
<dbReference type="SUPFAM" id="SSF49562">
    <property type="entry name" value="C2 domain (Calcium/lipid-binding domain, CaLB)"/>
    <property type="match status" value="2"/>
</dbReference>
<evidence type="ECO:0000256" key="3">
    <source>
        <dbReference type="SAM" id="MobiDB-lite"/>
    </source>
</evidence>
<keyword evidence="2" id="KW-0677">Repeat</keyword>
<dbReference type="OrthoDB" id="5855668at2759"/>
<dbReference type="FunFam" id="2.60.40.150:FF:000349">
    <property type="entry name" value="Copine family protein"/>
    <property type="match status" value="1"/>
</dbReference>
<dbReference type="OMA" id="AHDSHSK"/>
<name>A2DXR2_TRIV3</name>
<dbReference type="CDD" id="cd04048">
    <property type="entry name" value="C2A_Copine"/>
    <property type="match status" value="1"/>
</dbReference>
<dbReference type="InterPro" id="IPR037768">
    <property type="entry name" value="C2B_Copine"/>
</dbReference>
<proteinExistence type="inferred from homology"/>
<dbReference type="SMART" id="SM00239">
    <property type="entry name" value="C2"/>
    <property type="match status" value="2"/>
</dbReference>
<dbReference type="InterPro" id="IPR045052">
    <property type="entry name" value="Copine"/>
</dbReference>
<dbReference type="VEuPathDB" id="TrichDB:TVAGG3_0683150"/>
<dbReference type="eggNOG" id="KOG1327">
    <property type="taxonomic scope" value="Eukaryota"/>
</dbReference>
<evidence type="ECO:0000259" key="4">
    <source>
        <dbReference type="PROSITE" id="PS50004"/>
    </source>
</evidence>
<feature type="region of interest" description="Disordered" evidence="3">
    <location>
        <begin position="268"/>
        <end position="291"/>
    </location>
</feature>
<dbReference type="PROSITE" id="PS50234">
    <property type="entry name" value="VWFA"/>
    <property type="match status" value="1"/>
</dbReference>
<dbReference type="CDD" id="cd04047">
    <property type="entry name" value="C2B_Copine"/>
    <property type="match status" value="1"/>
</dbReference>
<dbReference type="InterPro" id="IPR036465">
    <property type="entry name" value="vWFA_dom_sf"/>
</dbReference>
<dbReference type="GO" id="GO:0071277">
    <property type="term" value="P:cellular response to calcium ion"/>
    <property type="evidence" value="ECO:0000318"/>
    <property type="project" value="GO_Central"/>
</dbReference>
<dbReference type="Proteomes" id="UP000001542">
    <property type="component" value="Unassembled WGS sequence"/>
</dbReference>
<dbReference type="Gene3D" id="2.60.40.150">
    <property type="entry name" value="C2 domain"/>
    <property type="match status" value="2"/>
</dbReference>
<dbReference type="EMBL" id="DS113265">
    <property type="protein sequence ID" value="EAY14772.1"/>
    <property type="molecule type" value="Genomic_DNA"/>
</dbReference>
<dbReference type="Pfam" id="PF07002">
    <property type="entry name" value="Copine"/>
    <property type="match status" value="1"/>
</dbReference>
<dbReference type="InParanoid" id="A2DXR2"/>
<comment type="similarity">
    <text evidence="1">Belongs to the copine family.</text>
</comment>
<evidence type="ECO:0000259" key="5">
    <source>
        <dbReference type="PROSITE" id="PS50234"/>
    </source>
</evidence>
<dbReference type="GO" id="GO:0005886">
    <property type="term" value="C:plasma membrane"/>
    <property type="evidence" value="ECO:0000318"/>
    <property type="project" value="GO_Central"/>
</dbReference>
<protein>
    <submittedName>
        <fullName evidence="6">Copine family protein</fullName>
    </submittedName>
</protein>